<evidence type="ECO:0000256" key="2">
    <source>
        <dbReference type="SAM" id="Phobius"/>
    </source>
</evidence>
<dbReference type="AlphaFoldDB" id="A0A2J6R3W6"/>
<protein>
    <submittedName>
        <fullName evidence="3">Uncharacterized protein</fullName>
    </submittedName>
</protein>
<dbReference type="EMBL" id="KZ613956">
    <property type="protein sequence ID" value="PMD33193.1"/>
    <property type="molecule type" value="Genomic_DNA"/>
</dbReference>
<dbReference type="Proteomes" id="UP000235786">
    <property type="component" value="Unassembled WGS sequence"/>
</dbReference>
<dbReference type="SUPFAM" id="SSF57850">
    <property type="entry name" value="RING/U-box"/>
    <property type="match status" value="1"/>
</dbReference>
<keyword evidence="4" id="KW-1185">Reference proteome</keyword>
<name>A0A2J6R3W6_HYAVF</name>
<organism evidence="3 4">
    <name type="scientific">Hyaloscypha variabilis (strain UAMH 11265 / GT02V1 / F)</name>
    <name type="common">Meliniomyces variabilis</name>
    <dbReference type="NCBI Taxonomy" id="1149755"/>
    <lineage>
        <taxon>Eukaryota</taxon>
        <taxon>Fungi</taxon>
        <taxon>Dikarya</taxon>
        <taxon>Ascomycota</taxon>
        <taxon>Pezizomycotina</taxon>
        <taxon>Leotiomycetes</taxon>
        <taxon>Helotiales</taxon>
        <taxon>Hyaloscyphaceae</taxon>
        <taxon>Hyaloscypha</taxon>
        <taxon>Hyaloscypha variabilis</taxon>
    </lineage>
</organism>
<sequence length="197" mass="22149">MSKTTMEITICRFLLSPMELITVVIMFFLVGGTVGACMQLVCDNVVVGLLVLVVALAWTAKFVSIPFQAARNALGLEDAKDKKKAQKEQAQKQQALKRPASKERLRSEQTQGEETAKKRDITSDVLVEQALKQQILAEQAQRERRRKEELATEAYLERYAQRCPRPQCGVWVSRISGCAHMTCRCGVRFDWTKGSLA</sequence>
<feature type="compositionally biased region" description="Basic and acidic residues" evidence="1">
    <location>
        <begin position="81"/>
        <end position="90"/>
    </location>
</feature>
<keyword evidence="2" id="KW-0812">Transmembrane</keyword>
<evidence type="ECO:0000256" key="1">
    <source>
        <dbReference type="SAM" id="MobiDB-lite"/>
    </source>
</evidence>
<dbReference type="Gene3D" id="1.20.120.1750">
    <property type="match status" value="1"/>
</dbReference>
<evidence type="ECO:0000313" key="4">
    <source>
        <dbReference type="Proteomes" id="UP000235786"/>
    </source>
</evidence>
<keyword evidence="2" id="KW-0472">Membrane</keyword>
<feature type="transmembrane region" description="Helical" evidence="2">
    <location>
        <begin position="47"/>
        <end position="67"/>
    </location>
</feature>
<accession>A0A2J6R3W6</accession>
<gene>
    <name evidence="3" type="ORF">L207DRAFT_639360</name>
</gene>
<proteinExistence type="predicted"/>
<evidence type="ECO:0000313" key="3">
    <source>
        <dbReference type="EMBL" id="PMD33193.1"/>
    </source>
</evidence>
<dbReference type="OrthoDB" id="9977870at2759"/>
<feature type="region of interest" description="Disordered" evidence="1">
    <location>
        <begin position="81"/>
        <end position="119"/>
    </location>
</feature>
<keyword evidence="2" id="KW-1133">Transmembrane helix</keyword>
<reference evidence="3 4" key="1">
    <citation type="submission" date="2016-04" db="EMBL/GenBank/DDBJ databases">
        <title>A degradative enzymes factory behind the ericoid mycorrhizal symbiosis.</title>
        <authorList>
            <consortium name="DOE Joint Genome Institute"/>
            <person name="Martino E."/>
            <person name="Morin E."/>
            <person name="Grelet G."/>
            <person name="Kuo A."/>
            <person name="Kohler A."/>
            <person name="Daghino S."/>
            <person name="Barry K."/>
            <person name="Choi C."/>
            <person name="Cichocki N."/>
            <person name="Clum A."/>
            <person name="Copeland A."/>
            <person name="Hainaut M."/>
            <person name="Haridas S."/>
            <person name="Labutti K."/>
            <person name="Lindquist E."/>
            <person name="Lipzen A."/>
            <person name="Khouja H.-R."/>
            <person name="Murat C."/>
            <person name="Ohm R."/>
            <person name="Olson A."/>
            <person name="Spatafora J."/>
            <person name="Veneault-Fourrey C."/>
            <person name="Henrissat B."/>
            <person name="Grigoriev I."/>
            <person name="Martin F."/>
            <person name="Perotto S."/>
        </authorList>
    </citation>
    <scope>NUCLEOTIDE SEQUENCE [LARGE SCALE GENOMIC DNA]</scope>
    <source>
        <strain evidence="3 4">F</strain>
    </source>
</reference>
<feature type="transmembrane region" description="Helical" evidence="2">
    <location>
        <begin position="20"/>
        <end position="41"/>
    </location>
</feature>